<proteinExistence type="predicted"/>
<sequence length="317" mass="30691">MPETTPLLPPDVAELLLDGEPVAHPLAPLLAAARRPGTARELAGEAAARRAFADASPIATPVALHDPTRPGRHRRARLRTMVTAKLVGVAALTLTAGGVAVAATGPSGGWAGDDDAYAAAPADAPPSPQAAGRPPAAGHGGPTVTDTACRPVTGAAIAELGPGCADPSVVDDHDGPGDAGDDGVDSPGIDLRAWTPERAGGVPPAAARPGTPGTPPSTAPPATRPPSTPPPSTTAPPTPPMSTDPSAPTPRSGSGTSGGHGNGNGNGNGKSKPEGAQSSTGGAGATSDNRTTSSRPAGAPHNAPAAPATGQQAQHSP</sequence>
<evidence type="ECO:0000256" key="1">
    <source>
        <dbReference type="SAM" id="MobiDB-lite"/>
    </source>
</evidence>
<gene>
    <name evidence="2" type="ORF">ACFQ34_05245</name>
</gene>
<evidence type="ECO:0000313" key="2">
    <source>
        <dbReference type="EMBL" id="MFD1232682.1"/>
    </source>
</evidence>
<evidence type="ECO:0000313" key="3">
    <source>
        <dbReference type="Proteomes" id="UP001597182"/>
    </source>
</evidence>
<accession>A0ABW3VC81</accession>
<keyword evidence="3" id="KW-1185">Reference proteome</keyword>
<organism evidence="2 3">
    <name type="scientific">Pseudonocardia benzenivorans</name>
    <dbReference type="NCBI Taxonomy" id="228005"/>
    <lineage>
        <taxon>Bacteria</taxon>
        <taxon>Bacillati</taxon>
        <taxon>Actinomycetota</taxon>
        <taxon>Actinomycetes</taxon>
        <taxon>Pseudonocardiales</taxon>
        <taxon>Pseudonocardiaceae</taxon>
        <taxon>Pseudonocardia</taxon>
    </lineage>
</organism>
<reference evidence="3" key="1">
    <citation type="journal article" date="2019" name="Int. J. Syst. Evol. Microbiol.">
        <title>The Global Catalogue of Microorganisms (GCM) 10K type strain sequencing project: providing services to taxonomists for standard genome sequencing and annotation.</title>
        <authorList>
            <consortium name="The Broad Institute Genomics Platform"/>
            <consortium name="The Broad Institute Genome Sequencing Center for Infectious Disease"/>
            <person name="Wu L."/>
            <person name="Ma J."/>
        </authorList>
    </citation>
    <scope>NUCLEOTIDE SEQUENCE [LARGE SCALE GENOMIC DNA]</scope>
    <source>
        <strain evidence="3">CCUG 49018</strain>
    </source>
</reference>
<dbReference type="EMBL" id="JBHTMB010000028">
    <property type="protein sequence ID" value="MFD1232682.1"/>
    <property type="molecule type" value="Genomic_DNA"/>
</dbReference>
<dbReference type="Proteomes" id="UP001597182">
    <property type="component" value="Unassembled WGS sequence"/>
</dbReference>
<feature type="region of interest" description="Disordered" evidence="1">
    <location>
        <begin position="114"/>
        <end position="317"/>
    </location>
</feature>
<name>A0ABW3VC81_9PSEU</name>
<feature type="compositionally biased region" description="Low complexity" evidence="1">
    <location>
        <begin position="243"/>
        <end position="254"/>
    </location>
</feature>
<comment type="caution">
    <text evidence="2">The sequence shown here is derived from an EMBL/GenBank/DDBJ whole genome shotgun (WGS) entry which is preliminary data.</text>
</comment>
<protein>
    <submittedName>
        <fullName evidence="2">Uncharacterized protein</fullName>
    </submittedName>
</protein>
<feature type="compositionally biased region" description="Pro residues" evidence="1">
    <location>
        <begin position="212"/>
        <end position="242"/>
    </location>
</feature>
<dbReference type="RefSeq" id="WP_346090306.1">
    <property type="nucleotide sequence ID" value="NZ_BAABKS010000008.1"/>
</dbReference>
<feature type="compositionally biased region" description="Gly residues" evidence="1">
    <location>
        <begin position="255"/>
        <end position="268"/>
    </location>
</feature>
<feature type="compositionally biased region" description="Low complexity" evidence="1">
    <location>
        <begin position="296"/>
        <end position="317"/>
    </location>
</feature>